<name>A0A9W3C1V6_RAPSA</name>
<dbReference type="OrthoDB" id="2507178at2759"/>
<reference evidence="4" key="2">
    <citation type="submission" date="2025-08" db="UniProtKB">
        <authorList>
            <consortium name="RefSeq"/>
        </authorList>
    </citation>
    <scope>IDENTIFICATION</scope>
    <source>
        <tissue evidence="4">Leaf</tissue>
    </source>
</reference>
<dbReference type="PANTHER" id="PTHR45023:SF4">
    <property type="entry name" value="GLYCINE-RICH PROTEIN-RELATED"/>
    <property type="match status" value="1"/>
</dbReference>
<sequence>MDPKYPQSQSSSYVGLLHSQQGSVFHENFPFESFHSSVNFGESEIPAFSSQQSQETPVDRAVRRKWTPADDAVLISAWLNTSKDPIIGNDQKSGTFWQRVVDYYAASPHGVEEGGKREPQQCRKRWGRINEHVNKFCAAYSAAERQHASGENDCDVLKKAHDIFYSDHDHKFTLEHAWCVLRHEQKWRCLNPPRATGGSKRKNVAETSSTNAPDTNAPETNVAEAETRPEGIKAAKARRNGGKGKSVAEYASIWAMRKEDLEKKETLSKLAILDTLCAKKEPLSEAEEVVKNKLLAKRDQAELSLSREPMVYPPQPEVEFGFPQSCYCGGQPHLATSTSRNDPGRRYYTCANVDDGDCHVFK</sequence>
<evidence type="ECO:0000313" key="4">
    <source>
        <dbReference type="RefSeq" id="XP_056845631.1"/>
    </source>
</evidence>
<dbReference type="PROSITE" id="PS50090">
    <property type="entry name" value="MYB_LIKE"/>
    <property type="match status" value="1"/>
</dbReference>
<dbReference type="Pfam" id="PF14303">
    <property type="entry name" value="NAM-associated"/>
    <property type="match status" value="1"/>
</dbReference>
<protein>
    <submittedName>
        <fullName evidence="4">Glutathione S-transferase T3-like</fullName>
    </submittedName>
</protein>
<reference evidence="3" key="1">
    <citation type="journal article" date="2019" name="Database">
        <title>The radish genome database (RadishGD): an integrated information resource for radish genomics.</title>
        <authorList>
            <person name="Yu H.J."/>
            <person name="Baek S."/>
            <person name="Lee Y.J."/>
            <person name="Cho A."/>
            <person name="Mun J.H."/>
        </authorList>
    </citation>
    <scope>NUCLEOTIDE SEQUENCE [LARGE SCALE GENOMIC DNA]</scope>
    <source>
        <strain evidence="3">cv. WK10039</strain>
    </source>
</reference>
<evidence type="ECO:0000259" key="2">
    <source>
        <dbReference type="PROSITE" id="PS50090"/>
    </source>
</evidence>
<dbReference type="AlphaFoldDB" id="A0A9W3C1V6"/>
<gene>
    <name evidence="4" type="primary">LOC130496934</name>
</gene>
<dbReference type="GeneID" id="130496934"/>
<dbReference type="KEGG" id="rsz:130496934"/>
<dbReference type="InterPro" id="IPR029466">
    <property type="entry name" value="NAM-associated_C"/>
</dbReference>
<organism evidence="3 4">
    <name type="scientific">Raphanus sativus</name>
    <name type="common">Radish</name>
    <name type="synonym">Raphanus raphanistrum var. sativus</name>
    <dbReference type="NCBI Taxonomy" id="3726"/>
    <lineage>
        <taxon>Eukaryota</taxon>
        <taxon>Viridiplantae</taxon>
        <taxon>Streptophyta</taxon>
        <taxon>Embryophyta</taxon>
        <taxon>Tracheophyta</taxon>
        <taxon>Spermatophyta</taxon>
        <taxon>Magnoliopsida</taxon>
        <taxon>eudicotyledons</taxon>
        <taxon>Gunneridae</taxon>
        <taxon>Pentapetalae</taxon>
        <taxon>rosids</taxon>
        <taxon>malvids</taxon>
        <taxon>Brassicales</taxon>
        <taxon>Brassicaceae</taxon>
        <taxon>Brassiceae</taxon>
        <taxon>Raphanus</taxon>
    </lineage>
</organism>
<dbReference type="Proteomes" id="UP000504610">
    <property type="component" value="Chromosome 6"/>
</dbReference>
<dbReference type="InterPro" id="IPR001005">
    <property type="entry name" value="SANT/Myb"/>
</dbReference>
<evidence type="ECO:0000256" key="1">
    <source>
        <dbReference type="SAM" id="MobiDB-lite"/>
    </source>
</evidence>
<accession>A0A9W3C1V6</accession>
<proteinExistence type="predicted"/>
<evidence type="ECO:0000313" key="3">
    <source>
        <dbReference type="Proteomes" id="UP000504610"/>
    </source>
</evidence>
<feature type="compositionally biased region" description="Polar residues" evidence="1">
    <location>
        <begin position="205"/>
        <end position="219"/>
    </location>
</feature>
<keyword evidence="3" id="KW-1185">Reference proteome</keyword>
<feature type="domain" description="Myb-like" evidence="2">
    <location>
        <begin position="63"/>
        <end position="130"/>
    </location>
</feature>
<dbReference type="RefSeq" id="XP_056845631.1">
    <property type="nucleotide sequence ID" value="XM_056989651.1"/>
</dbReference>
<feature type="region of interest" description="Disordered" evidence="1">
    <location>
        <begin position="191"/>
        <end position="241"/>
    </location>
</feature>
<dbReference type="PANTHER" id="PTHR45023">
    <property type="match status" value="1"/>
</dbReference>